<dbReference type="GO" id="GO:0016853">
    <property type="term" value="F:isomerase activity"/>
    <property type="evidence" value="ECO:0007669"/>
    <property type="project" value="UniProtKB-KW"/>
</dbReference>
<protein>
    <submittedName>
        <fullName evidence="2">Sugar phosphate isomerase/epimerase</fullName>
    </submittedName>
</protein>
<organism evidence="2 3">
    <name type="scientific">Clostridium rhizosphaerae</name>
    <dbReference type="NCBI Taxonomy" id="2803861"/>
    <lineage>
        <taxon>Bacteria</taxon>
        <taxon>Bacillati</taxon>
        <taxon>Bacillota</taxon>
        <taxon>Clostridia</taxon>
        <taxon>Eubacteriales</taxon>
        <taxon>Clostridiaceae</taxon>
        <taxon>Clostridium</taxon>
    </lineage>
</organism>
<feature type="domain" description="Xylose isomerase-like TIM barrel" evidence="1">
    <location>
        <begin position="22"/>
        <end position="242"/>
    </location>
</feature>
<sequence length="260" mass="30584">MKIGLSSASFYPEVNTEDSIKLMTDIGFNSGEIFLNTPSEYEEDFIYKLLEEKSKYNFNISSIHCCSSQYEPFIFDKYKRRREDMLVYYKKLCKAAKLLGASCYTFHGMRFADINTIDRKFIIEVYDELSYISLEQGIKLAQENVSWCISSNLEFIKLLNEECKYPVYYTLDIKQAYKASIEPEKYIEAMGKNIINFHVNDRDKEHICLLPGKGEVDYEKIISLLNSMEYDGMAIIEVYRENYTYYNEICESKDFLLKLL</sequence>
<dbReference type="RefSeq" id="WP_202748333.1">
    <property type="nucleotide sequence ID" value="NZ_JAESWC010000002.1"/>
</dbReference>
<dbReference type="Pfam" id="PF01261">
    <property type="entry name" value="AP_endonuc_2"/>
    <property type="match status" value="1"/>
</dbReference>
<keyword evidence="2" id="KW-0413">Isomerase</keyword>
<dbReference type="PANTHER" id="PTHR12110:SF21">
    <property type="entry name" value="XYLOSE ISOMERASE-LIKE TIM BARREL DOMAIN-CONTAINING PROTEIN"/>
    <property type="match status" value="1"/>
</dbReference>
<dbReference type="PANTHER" id="PTHR12110">
    <property type="entry name" value="HYDROXYPYRUVATE ISOMERASE"/>
    <property type="match status" value="1"/>
</dbReference>
<dbReference type="InterPro" id="IPR036237">
    <property type="entry name" value="Xyl_isomerase-like_sf"/>
</dbReference>
<dbReference type="SUPFAM" id="SSF51658">
    <property type="entry name" value="Xylose isomerase-like"/>
    <property type="match status" value="1"/>
</dbReference>
<reference evidence="2 3" key="1">
    <citation type="submission" date="2021-01" db="EMBL/GenBank/DDBJ databases">
        <title>Genome public.</title>
        <authorList>
            <person name="Liu C."/>
            <person name="Sun Q."/>
        </authorList>
    </citation>
    <scope>NUCLEOTIDE SEQUENCE [LARGE SCALE GENOMIC DNA]</scope>
    <source>
        <strain evidence="2 3">YIM B02515</strain>
    </source>
</reference>
<evidence type="ECO:0000313" key="2">
    <source>
        <dbReference type="EMBL" id="MBL4935742.1"/>
    </source>
</evidence>
<accession>A0ABS1T9H2</accession>
<gene>
    <name evidence="2" type="ORF">JK636_08220</name>
</gene>
<name>A0ABS1T9H2_9CLOT</name>
<dbReference type="Gene3D" id="3.20.20.150">
    <property type="entry name" value="Divalent-metal-dependent TIM barrel enzymes"/>
    <property type="match status" value="1"/>
</dbReference>
<dbReference type="InterPro" id="IPR050312">
    <property type="entry name" value="IolE/XylAMocC-like"/>
</dbReference>
<evidence type="ECO:0000313" key="3">
    <source>
        <dbReference type="Proteomes" id="UP000632377"/>
    </source>
</evidence>
<dbReference type="EMBL" id="JAESWC010000002">
    <property type="protein sequence ID" value="MBL4935742.1"/>
    <property type="molecule type" value="Genomic_DNA"/>
</dbReference>
<evidence type="ECO:0000259" key="1">
    <source>
        <dbReference type="Pfam" id="PF01261"/>
    </source>
</evidence>
<keyword evidence="3" id="KW-1185">Reference proteome</keyword>
<dbReference type="InterPro" id="IPR013022">
    <property type="entry name" value="Xyl_isomerase-like_TIM-brl"/>
</dbReference>
<proteinExistence type="predicted"/>
<dbReference type="Proteomes" id="UP000632377">
    <property type="component" value="Unassembled WGS sequence"/>
</dbReference>
<comment type="caution">
    <text evidence="2">The sequence shown here is derived from an EMBL/GenBank/DDBJ whole genome shotgun (WGS) entry which is preliminary data.</text>
</comment>